<proteinExistence type="predicted"/>
<dbReference type="OrthoDB" id="9795618at2"/>
<protein>
    <recommendedName>
        <fullName evidence="2">VOC domain-containing protein</fullName>
    </recommendedName>
</protein>
<gene>
    <name evidence="3" type="ORF">CJ305_09935</name>
</gene>
<dbReference type="EMBL" id="NQXA01000004">
    <property type="protein sequence ID" value="PHQ29622.1"/>
    <property type="molecule type" value="Genomic_DNA"/>
</dbReference>
<comment type="caution">
    <text evidence="3">The sequence shown here is derived from an EMBL/GenBank/DDBJ whole genome shotgun (WGS) entry which is preliminary data.</text>
</comment>
<dbReference type="PROSITE" id="PS00934">
    <property type="entry name" value="GLYOXALASE_I_1"/>
    <property type="match status" value="1"/>
</dbReference>
<dbReference type="InterPro" id="IPR004360">
    <property type="entry name" value="Glyas_Fos-R_dOase_dom"/>
</dbReference>
<dbReference type="GO" id="GO:0046872">
    <property type="term" value="F:metal ion binding"/>
    <property type="evidence" value="ECO:0007669"/>
    <property type="project" value="UniProtKB-KW"/>
</dbReference>
<evidence type="ECO:0000313" key="3">
    <source>
        <dbReference type="EMBL" id="PHQ29622.1"/>
    </source>
</evidence>
<organism evidence="3 4">
    <name type="scientific">Leeuwenhoekiella nanhaiensis</name>
    <dbReference type="NCBI Taxonomy" id="1655491"/>
    <lineage>
        <taxon>Bacteria</taxon>
        <taxon>Pseudomonadati</taxon>
        <taxon>Bacteroidota</taxon>
        <taxon>Flavobacteriia</taxon>
        <taxon>Flavobacteriales</taxon>
        <taxon>Flavobacteriaceae</taxon>
        <taxon>Leeuwenhoekiella</taxon>
    </lineage>
</organism>
<dbReference type="PROSITE" id="PS51819">
    <property type="entry name" value="VOC"/>
    <property type="match status" value="1"/>
</dbReference>
<dbReference type="AlphaFoldDB" id="A0A2G1VS67"/>
<dbReference type="Pfam" id="PF00903">
    <property type="entry name" value="Glyoxalase"/>
    <property type="match status" value="1"/>
</dbReference>
<dbReference type="Gene3D" id="3.10.180.10">
    <property type="entry name" value="2,3-Dihydroxybiphenyl 1,2-Dioxygenase, domain 1"/>
    <property type="match status" value="1"/>
</dbReference>
<keyword evidence="1" id="KW-0479">Metal-binding</keyword>
<dbReference type="GO" id="GO:0046491">
    <property type="term" value="P:L-methylmalonyl-CoA metabolic process"/>
    <property type="evidence" value="ECO:0007669"/>
    <property type="project" value="TreeGrafter"/>
</dbReference>
<dbReference type="InterPro" id="IPR029068">
    <property type="entry name" value="Glyas_Bleomycin-R_OHBP_Dase"/>
</dbReference>
<dbReference type="GO" id="GO:0004493">
    <property type="term" value="F:methylmalonyl-CoA epimerase activity"/>
    <property type="evidence" value="ECO:0007669"/>
    <property type="project" value="TreeGrafter"/>
</dbReference>
<dbReference type="InterPro" id="IPR051785">
    <property type="entry name" value="MMCE/EMCE_epimerase"/>
</dbReference>
<evidence type="ECO:0000256" key="1">
    <source>
        <dbReference type="ARBA" id="ARBA00022723"/>
    </source>
</evidence>
<dbReference type="SUPFAM" id="SSF54593">
    <property type="entry name" value="Glyoxalase/Bleomycin resistance protein/Dihydroxybiphenyl dioxygenase"/>
    <property type="match status" value="1"/>
</dbReference>
<dbReference type="RefSeq" id="WP_099646116.1">
    <property type="nucleotide sequence ID" value="NZ_KZ319290.1"/>
</dbReference>
<evidence type="ECO:0000259" key="2">
    <source>
        <dbReference type="PROSITE" id="PS51819"/>
    </source>
</evidence>
<dbReference type="Proteomes" id="UP000229433">
    <property type="component" value="Unassembled WGS sequence"/>
</dbReference>
<dbReference type="InterPro" id="IPR018146">
    <property type="entry name" value="Glyoxalase_1_CS"/>
</dbReference>
<evidence type="ECO:0000313" key="4">
    <source>
        <dbReference type="Proteomes" id="UP000229433"/>
    </source>
</evidence>
<dbReference type="PANTHER" id="PTHR43048">
    <property type="entry name" value="METHYLMALONYL-COA EPIMERASE"/>
    <property type="match status" value="1"/>
</dbReference>
<sequence>MNFKISKIQHVGIPVTNLKNSVAFYSKLGFIEAMRAQFDHNDEKGNVVMMQSGDVIMELYEFPAKDLEEIRNRSHGHIDHIAFDVEDVEAVFQELQTAGYEIQEDAPVFLNFWNKGCKYFNITGPDGERLEFNQIL</sequence>
<dbReference type="GO" id="GO:0004462">
    <property type="term" value="F:lactoylglutathione lyase activity"/>
    <property type="evidence" value="ECO:0007669"/>
    <property type="project" value="InterPro"/>
</dbReference>
<reference evidence="3 4" key="1">
    <citation type="submission" date="2017-08" db="EMBL/GenBank/DDBJ databases">
        <title>The whole genome shortgun sequences of strain Leeuwenhoekiella nanhaiensis G18 from the South China Sea.</title>
        <authorList>
            <person name="Liu Q."/>
        </authorList>
    </citation>
    <scope>NUCLEOTIDE SEQUENCE [LARGE SCALE GENOMIC DNA]</scope>
    <source>
        <strain evidence="3 4">G18</strain>
    </source>
</reference>
<dbReference type="InterPro" id="IPR037523">
    <property type="entry name" value="VOC_core"/>
</dbReference>
<dbReference type="CDD" id="cd06587">
    <property type="entry name" value="VOC"/>
    <property type="match status" value="1"/>
</dbReference>
<name>A0A2G1VS67_9FLAO</name>
<feature type="domain" description="VOC" evidence="2">
    <location>
        <begin position="7"/>
        <end position="135"/>
    </location>
</feature>
<dbReference type="PANTHER" id="PTHR43048:SF3">
    <property type="entry name" value="METHYLMALONYL-COA EPIMERASE, MITOCHONDRIAL"/>
    <property type="match status" value="1"/>
</dbReference>
<accession>A0A2G1VS67</accession>
<keyword evidence="4" id="KW-1185">Reference proteome</keyword>